<accession>A0ABW2RM58</accession>
<evidence type="ECO:0008006" key="3">
    <source>
        <dbReference type="Google" id="ProtNLM"/>
    </source>
</evidence>
<gene>
    <name evidence="1" type="ORF">ACFQNG_13540</name>
</gene>
<comment type="caution">
    <text evidence="1">The sequence shown here is derived from an EMBL/GenBank/DDBJ whole genome shotgun (WGS) entry which is preliminary data.</text>
</comment>
<evidence type="ECO:0000313" key="2">
    <source>
        <dbReference type="Proteomes" id="UP001596500"/>
    </source>
</evidence>
<organism evidence="1 2">
    <name type="scientific">Laceyella putida</name>
    <dbReference type="NCBI Taxonomy" id="110101"/>
    <lineage>
        <taxon>Bacteria</taxon>
        <taxon>Bacillati</taxon>
        <taxon>Bacillota</taxon>
        <taxon>Bacilli</taxon>
        <taxon>Bacillales</taxon>
        <taxon>Thermoactinomycetaceae</taxon>
        <taxon>Laceyella</taxon>
    </lineage>
</organism>
<proteinExistence type="predicted"/>
<name>A0ABW2RM58_9BACL</name>
<reference evidence="2" key="1">
    <citation type="journal article" date="2019" name="Int. J. Syst. Evol. Microbiol.">
        <title>The Global Catalogue of Microorganisms (GCM) 10K type strain sequencing project: providing services to taxonomists for standard genome sequencing and annotation.</title>
        <authorList>
            <consortium name="The Broad Institute Genomics Platform"/>
            <consortium name="The Broad Institute Genome Sequencing Center for Infectious Disease"/>
            <person name="Wu L."/>
            <person name="Ma J."/>
        </authorList>
    </citation>
    <scope>NUCLEOTIDE SEQUENCE [LARGE SCALE GENOMIC DNA]</scope>
    <source>
        <strain evidence="2">CGMCC 1.12942</strain>
    </source>
</reference>
<evidence type="ECO:0000313" key="1">
    <source>
        <dbReference type="EMBL" id="MFC7442113.1"/>
    </source>
</evidence>
<dbReference type="RefSeq" id="WP_379865761.1">
    <property type="nucleotide sequence ID" value="NZ_JBHTBW010000045.1"/>
</dbReference>
<dbReference type="Proteomes" id="UP001596500">
    <property type="component" value="Unassembled WGS sequence"/>
</dbReference>
<protein>
    <recommendedName>
        <fullName evidence="3">Helicase XPB/Ssl2 N-terminal domain-containing protein</fullName>
    </recommendedName>
</protein>
<sequence length="372" mass="44018">MRIADWLTYTDIEQLKQLTRFYGCQSHNQHSKNELICSLLQQLGKKNHLCDQIRSLTRAEQRFLQLLVFDQSPAYTFEELLGKGRAALDGAEGEPRSLVVSALKRGWLFPGYSHRTQYLYHLPSDLSKQIREIFVEPFLQPHFQLMSKPSFYRDEQGQMMADLHCFLDFLNKEVIRLTVDGAIYKQQQKQIYQLMAVEEKPIASKEPRFGFGRRYHQYPDRFSFLYDYAFYNRYFVEDQEGYLRLNVEWSGNISKQEDEGKKMVRFFIRLYRKPIPHLPIILRWIATLCHPGWMMAEVVYQAIEPWLIPYYYETKESLFEKVTRMLVHLGVLRAGVDGDTHYLSLTPIGAKWLHGITAFREKVIEDQFLKLG</sequence>
<dbReference type="EMBL" id="JBHTBW010000045">
    <property type="protein sequence ID" value="MFC7442113.1"/>
    <property type="molecule type" value="Genomic_DNA"/>
</dbReference>
<keyword evidence="2" id="KW-1185">Reference proteome</keyword>